<keyword evidence="1" id="KW-0472">Membrane</keyword>
<evidence type="ECO:0000313" key="2">
    <source>
        <dbReference type="EMBL" id="VVB04354.1"/>
    </source>
</evidence>
<proteinExistence type="predicted"/>
<name>A0A565BSI3_9BRAS</name>
<dbReference type="AlphaFoldDB" id="A0A565BSI3"/>
<evidence type="ECO:0000256" key="1">
    <source>
        <dbReference type="SAM" id="Phobius"/>
    </source>
</evidence>
<gene>
    <name evidence="2" type="ORF">ANE_LOCUS14798</name>
</gene>
<accession>A0A565BSI3</accession>
<reference evidence="2" key="1">
    <citation type="submission" date="2019-07" db="EMBL/GenBank/DDBJ databases">
        <authorList>
            <person name="Dittberner H."/>
        </authorList>
    </citation>
    <scope>NUCLEOTIDE SEQUENCE [LARGE SCALE GENOMIC DNA]</scope>
</reference>
<keyword evidence="3" id="KW-1185">Reference proteome</keyword>
<organism evidence="2 3">
    <name type="scientific">Arabis nemorensis</name>
    <dbReference type="NCBI Taxonomy" id="586526"/>
    <lineage>
        <taxon>Eukaryota</taxon>
        <taxon>Viridiplantae</taxon>
        <taxon>Streptophyta</taxon>
        <taxon>Embryophyta</taxon>
        <taxon>Tracheophyta</taxon>
        <taxon>Spermatophyta</taxon>
        <taxon>Magnoliopsida</taxon>
        <taxon>eudicotyledons</taxon>
        <taxon>Gunneridae</taxon>
        <taxon>Pentapetalae</taxon>
        <taxon>rosids</taxon>
        <taxon>malvids</taxon>
        <taxon>Brassicales</taxon>
        <taxon>Brassicaceae</taxon>
        <taxon>Arabideae</taxon>
        <taxon>Arabis</taxon>
    </lineage>
</organism>
<dbReference type="EMBL" id="CABITT030000005">
    <property type="protein sequence ID" value="VVB04354.1"/>
    <property type="molecule type" value="Genomic_DNA"/>
</dbReference>
<comment type="caution">
    <text evidence="2">The sequence shown here is derived from an EMBL/GenBank/DDBJ whole genome shotgun (WGS) entry which is preliminary data.</text>
</comment>
<keyword evidence="1" id="KW-0812">Transmembrane</keyword>
<protein>
    <submittedName>
        <fullName evidence="2">Uncharacterized protein</fullName>
    </submittedName>
</protein>
<dbReference type="Proteomes" id="UP000489600">
    <property type="component" value="Unassembled WGS sequence"/>
</dbReference>
<evidence type="ECO:0000313" key="3">
    <source>
        <dbReference type="Proteomes" id="UP000489600"/>
    </source>
</evidence>
<keyword evidence="1" id="KW-1133">Transmembrane helix</keyword>
<sequence>MENLQFETRTCEIVVSCFEKEMKDIKASVLGCVKEIEEIKNAVDCCEKDVKEVVSEIHSLKNILVCGIFMAVFYYYFVA</sequence>
<dbReference type="OrthoDB" id="1041360at2759"/>
<feature type="transmembrane region" description="Helical" evidence="1">
    <location>
        <begin position="60"/>
        <end position="77"/>
    </location>
</feature>